<dbReference type="Proteomes" id="UP000184063">
    <property type="component" value="Unassembled WGS sequence"/>
</dbReference>
<reference evidence="2" key="1">
    <citation type="journal article" date="2017" name="Genome Biol.">
        <title>Comparative genomics reveals high biological diversity and specific adaptations in the industrially and medically important fungal genus Aspergillus.</title>
        <authorList>
            <person name="de Vries R.P."/>
            <person name="Riley R."/>
            <person name="Wiebenga A."/>
            <person name="Aguilar-Osorio G."/>
            <person name="Amillis S."/>
            <person name="Uchima C.A."/>
            <person name="Anderluh G."/>
            <person name="Asadollahi M."/>
            <person name="Askin M."/>
            <person name="Barry K."/>
            <person name="Battaglia E."/>
            <person name="Bayram O."/>
            <person name="Benocci T."/>
            <person name="Braus-Stromeyer S.A."/>
            <person name="Caldana C."/>
            <person name="Canovas D."/>
            <person name="Cerqueira G.C."/>
            <person name="Chen F."/>
            <person name="Chen W."/>
            <person name="Choi C."/>
            <person name="Clum A."/>
            <person name="Dos Santos R.A."/>
            <person name="Damasio A.R."/>
            <person name="Diallinas G."/>
            <person name="Emri T."/>
            <person name="Fekete E."/>
            <person name="Flipphi M."/>
            <person name="Freyberg S."/>
            <person name="Gallo A."/>
            <person name="Gournas C."/>
            <person name="Habgood R."/>
            <person name="Hainaut M."/>
            <person name="Harispe M.L."/>
            <person name="Henrissat B."/>
            <person name="Hilden K.S."/>
            <person name="Hope R."/>
            <person name="Hossain A."/>
            <person name="Karabika E."/>
            <person name="Karaffa L."/>
            <person name="Karanyi Z."/>
            <person name="Krasevec N."/>
            <person name="Kuo A."/>
            <person name="Kusch H."/>
            <person name="LaButti K."/>
            <person name="Lagendijk E.L."/>
            <person name="Lapidus A."/>
            <person name="Levasseur A."/>
            <person name="Lindquist E."/>
            <person name="Lipzen A."/>
            <person name="Logrieco A.F."/>
            <person name="MacCabe A."/>
            <person name="Maekelae M.R."/>
            <person name="Malavazi I."/>
            <person name="Melin P."/>
            <person name="Meyer V."/>
            <person name="Mielnichuk N."/>
            <person name="Miskei M."/>
            <person name="Molnar A.P."/>
            <person name="Mule G."/>
            <person name="Ngan C.Y."/>
            <person name="Orejas M."/>
            <person name="Orosz E."/>
            <person name="Ouedraogo J.P."/>
            <person name="Overkamp K.M."/>
            <person name="Park H.-S."/>
            <person name="Perrone G."/>
            <person name="Piumi F."/>
            <person name="Punt P.J."/>
            <person name="Ram A.F."/>
            <person name="Ramon A."/>
            <person name="Rauscher S."/>
            <person name="Record E."/>
            <person name="Riano-Pachon D.M."/>
            <person name="Robert V."/>
            <person name="Roehrig J."/>
            <person name="Ruller R."/>
            <person name="Salamov A."/>
            <person name="Salih N.S."/>
            <person name="Samson R.A."/>
            <person name="Sandor E."/>
            <person name="Sanguinetti M."/>
            <person name="Schuetze T."/>
            <person name="Sepcic K."/>
            <person name="Shelest E."/>
            <person name="Sherlock G."/>
            <person name="Sophianopoulou V."/>
            <person name="Squina F.M."/>
            <person name="Sun H."/>
            <person name="Susca A."/>
            <person name="Todd R.B."/>
            <person name="Tsang A."/>
            <person name="Unkles S.E."/>
            <person name="van de Wiele N."/>
            <person name="van Rossen-Uffink D."/>
            <person name="Oliveira J.V."/>
            <person name="Vesth T.C."/>
            <person name="Visser J."/>
            <person name="Yu J.-H."/>
            <person name="Zhou M."/>
            <person name="Andersen M.R."/>
            <person name="Archer D.B."/>
            <person name="Baker S.E."/>
            <person name="Benoit I."/>
            <person name="Brakhage A.A."/>
            <person name="Braus G.H."/>
            <person name="Fischer R."/>
            <person name="Frisvad J.C."/>
            <person name="Goldman G.H."/>
            <person name="Houbraken J."/>
            <person name="Oakley B."/>
            <person name="Pocsi I."/>
            <person name="Scazzocchio C."/>
            <person name="Seiboth B."/>
            <person name="vanKuyk P.A."/>
            <person name="Wortman J."/>
            <person name="Dyer P.S."/>
            <person name="Grigoriev I.V."/>
        </authorList>
    </citation>
    <scope>NUCLEOTIDE SEQUENCE [LARGE SCALE GENOMIC DNA]</scope>
    <source>
        <strain evidence="2">CBS 106.47</strain>
    </source>
</reference>
<dbReference type="EMBL" id="KV878243">
    <property type="protein sequence ID" value="OJZ84890.1"/>
    <property type="molecule type" value="Genomic_DNA"/>
</dbReference>
<evidence type="ECO:0000313" key="1">
    <source>
        <dbReference type="EMBL" id="OJZ84890.1"/>
    </source>
</evidence>
<protein>
    <submittedName>
        <fullName evidence="1">Uncharacterized protein</fullName>
    </submittedName>
</protein>
<gene>
    <name evidence="1" type="ORF">ASPFODRAFT_645792</name>
</gene>
<sequence length="175" mass="19289">MNIIVEATGPVCVDRNGVKCSRRIGKIETRRSIATNRGSGCAAPPNWRRINQRLTSVSQPRFSLQQTNRSSYASHSSFSPPAVLLFCTFSSPCFLLRSNYIPSPHTLAASDLDQYRSGTFRSHGPVDRTPFLHSSIRCQSDLVEKQSNPIIQQSIYFAPAAPQPFIHGCLAPGPD</sequence>
<organism evidence="1 2">
    <name type="scientific">Aspergillus luchuensis (strain CBS 106.47)</name>
    <dbReference type="NCBI Taxonomy" id="1137211"/>
    <lineage>
        <taxon>Eukaryota</taxon>
        <taxon>Fungi</taxon>
        <taxon>Dikarya</taxon>
        <taxon>Ascomycota</taxon>
        <taxon>Pezizomycotina</taxon>
        <taxon>Eurotiomycetes</taxon>
        <taxon>Eurotiomycetidae</taxon>
        <taxon>Eurotiales</taxon>
        <taxon>Aspergillaceae</taxon>
        <taxon>Aspergillus</taxon>
        <taxon>Aspergillus subgen. Circumdati</taxon>
    </lineage>
</organism>
<name>A0A1M3TDR4_ASPLC</name>
<accession>A0A1M3TDR4</accession>
<dbReference type="VEuPathDB" id="FungiDB:ASPFODRAFT_645792"/>
<evidence type="ECO:0000313" key="2">
    <source>
        <dbReference type="Proteomes" id="UP000184063"/>
    </source>
</evidence>
<proteinExistence type="predicted"/>
<dbReference type="AlphaFoldDB" id="A0A1M3TDR4"/>